<dbReference type="InterPro" id="IPR041667">
    <property type="entry name" value="Cupin_8"/>
</dbReference>
<dbReference type="SMART" id="SM00558">
    <property type="entry name" value="JmjC"/>
    <property type="match status" value="1"/>
</dbReference>
<gene>
    <name evidence="2" type="ORF">KME07_08705</name>
</gene>
<dbReference type="PROSITE" id="PS51184">
    <property type="entry name" value="JMJC"/>
    <property type="match status" value="1"/>
</dbReference>
<proteinExistence type="predicted"/>
<accession>A0A951P9H1</accession>
<organism evidence="2 3">
    <name type="scientific">Pegethrix bostrychoides GSE-TBD4-15B</name>
    <dbReference type="NCBI Taxonomy" id="2839662"/>
    <lineage>
        <taxon>Bacteria</taxon>
        <taxon>Bacillati</taxon>
        <taxon>Cyanobacteriota</taxon>
        <taxon>Cyanophyceae</taxon>
        <taxon>Oculatellales</taxon>
        <taxon>Oculatellaceae</taxon>
        <taxon>Pegethrix</taxon>
    </lineage>
</organism>
<dbReference type="Gene3D" id="2.60.120.10">
    <property type="entry name" value="Jelly Rolls"/>
    <property type="match status" value="1"/>
</dbReference>
<dbReference type="EMBL" id="JAHHHV010000046">
    <property type="protein sequence ID" value="MBW4465506.1"/>
    <property type="molecule type" value="Genomic_DNA"/>
</dbReference>
<dbReference type="Proteomes" id="UP000707356">
    <property type="component" value="Unassembled WGS sequence"/>
</dbReference>
<sequence>MTLYDPSLSAQPPEACSAQPTIDRISCSNLTANQFANCYRKLGVPVILTDLFNLNADWDLDYLTQQLGDREFLLRYYGRARYEQDKRDWTSIGSGVQTQSQPFRTYAELIRSGEAYQQDIYLGKCSLQATPLAESEPIADLTAQLAELGLQQPASSLNLWIGSGHTECLHYDVMDGTLIQLHGSKQVTLFPPSQTANLYPYPFYAHLRHGLKLRSWFSRVYPNRPDLQAFPKLRAALKHRHDVTLNPGEALYIPAGWWHEVTAIGEDMVCSVNRFWRVYPTWRAWFLGNRWRVYLGTVCAIPKTLLQLGLALLSRNRQQKLKEIRQML</sequence>
<reference evidence="2" key="1">
    <citation type="submission" date="2021-05" db="EMBL/GenBank/DDBJ databases">
        <authorList>
            <person name="Pietrasiak N."/>
            <person name="Ward R."/>
            <person name="Stajich J.E."/>
            <person name="Kurbessoian T."/>
        </authorList>
    </citation>
    <scope>NUCLEOTIDE SEQUENCE</scope>
    <source>
        <strain evidence="2">GSE-TBD4-15B</strain>
    </source>
</reference>
<evidence type="ECO:0000313" key="3">
    <source>
        <dbReference type="Proteomes" id="UP000707356"/>
    </source>
</evidence>
<dbReference type="PANTHER" id="PTHR12461:SF105">
    <property type="entry name" value="HYPOXIA-INDUCIBLE FACTOR 1-ALPHA INHIBITOR"/>
    <property type="match status" value="1"/>
</dbReference>
<dbReference type="AlphaFoldDB" id="A0A951P9H1"/>
<dbReference type="SUPFAM" id="SSF51197">
    <property type="entry name" value="Clavaminate synthase-like"/>
    <property type="match status" value="1"/>
</dbReference>
<evidence type="ECO:0000259" key="1">
    <source>
        <dbReference type="PROSITE" id="PS51184"/>
    </source>
</evidence>
<protein>
    <submittedName>
        <fullName evidence="2">Cupin-like domain-containing protein</fullName>
    </submittedName>
</protein>
<dbReference type="InterPro" id="IPR014710">
    <property type="entry name" value="RmlC-like_jellyroll"/>
</dbReference>
<feature type="domain" description="JmjC" evidence="1">
    <location>
        <begin position="130"/>
        <end position="291"/>
    </location>
</feature>
<reference evidence="2" key="2">
    <citation type="journal article" date="2022" name="Microbiol. Resour. Announc.">
        <title>Metagenome Sequencing to Explore Phylogenomics of Terrestrial Cyanobacteria.</title>
        <authorList>
            <person name="Ward R.D."/>
            <person name="Stajich J.E."/>
            <person name="Johansen J.R."/>
            <person name="Huntemann M."/>
            <person name="Clum A."/>
            <person name="Foster B."/>
            <person name="Foster B."/>
            <person name="Roux S."/>
            <person name="Palaniappan K."/>
            <person name="Varghese N."/>
            <person name="Mukherjee S."/>
            <person name="Reddy T.B.K."/>
            <person name="Daum C."/>
            <person name="Copeland A."/>
            <person name="Chen I.A."/>
            <person name="Ivanova N.N."/>
            <person name="Kyrpides N.C."/>
            <person name="Shapiro N."/>
            <person name="Eloe-Fadrosh E.A."/>
            <person name="Pietrasiak N."/>
        </authorList>
    </citation>
    <scope>NUCLEOTIDE SEQUENCE</scope>
    <source>
        <strain evidence="2">GSE-TBD4-15B</strain>
    </source>
</reference>
<dbReference type="Pfam" id="PF13621">
    <property type="entry name" value="Cupin_8"/>
    <property type="match status" value="1"/>
</dbReference>
<name>A0A951P9H1_9CYAN</name>
<comment type="caution">
    <text evidence="2">The sequence shown here is derived from an EMBL/GenBank/DDBJ whole genome shotgun (WGS) entry which is preliminary data.</text>
</comment>
<dbReference type="PANTHER" id="PTHR12461">
    <property type="entry name" value="HYPOXIA-INDUCIBLE FACTOR 1 ALPHA INHIBITOR-RELATED"/>
    <property type="match status" value="1"/>
</dbReference>
<evidence type="ECO:0000313" key="2">
    <source>
        <dbReference type="EMBL" id="MBW4465506.1"/>
    </source>
</evidence>
<dbReference type="InterPro" id="IPR003347">
    <property type="entry name" value="JmjC_dom"/>
</dbReference>